<feature type="binding site" evidence="2">
    <location>
        <position position="218"/>
    </location>
    <ligand>
        <name>a divalent metal cation</name>
        <dbReference type="ChEBI" id="CHEBI:60240"/>
    </ligand>
</feature>
<evidence type="ECO:0000313" key="5">
    <source>
        <dbReference type="Proteomes" id="UP000054466"/>
    </source>
</evidence>
<dbReference type="OrthoDB" id="423498at2759"/>
<feature type="binding site" evidence="2">
    <location>
        <position position="170"/>
    </location>
    <ligand>
        <name>a divalent metal cation</name>
        <dbReference type="ChEBI" id="CHEBI:60240"/>
    </ligand>
</feature>
<keyword evidence="2" id="KW-0862">Zinc</keyword>
<dbReference type="RefSeq" id="XP_016250677.1">
    <property type="nucleotide sequence ID" value="XM_016393158.1"/>
</dbReference>
<evidence type="ECO:0000256" key="2">
    <source>
        <dbReference type="PIRSR" id="PIRSR605511-2"/>
    </source>
</evidence>
<dbReference type="VEuPathDB" id="FungiDB:PV07_06203"/>
<evidence type="ECO:0000259" key="3">
    <source>
        <dbReference type="Pfam" id="PF08450"/>
    </source>
</evidence>
<dbReference type="Pfam" id="PF08450">
    <property type="entry name" value="SGL"/>
    <property type="match status" value="1"/>
</dbReference>
<name>A0A0D1ZR32_9EURO</name>
<evidence type="ECO:0000256" key="1">
    <source>
        <dbReference type="PIRSR" id="PIRSR605511-1"/>
    </source>
</evidence>
<dbReference type="Gene3D" id="2.120.10.30">
    <property type="entry name" value="TolB, C-terminal domain"/>
    <property type="match status" value="1"/>
</dbReference>
<dbReference type="Proteomes" id="UP000054466">
    <property type="component" value="Unassembled WGS sequence"/>
</dbReference>
<feature type="active site" description="Proton donor/acceptor" evidence="1">
    <location>
        <position position="218"/>
    </location>
</feature>
<organism evidence="4 5">
    <name type="scientific">Cladophialophora immunda</name>
    <dbReference type="NCBI Taxonomy" id="569365"/>
    <lineage>
        <taxon>Eukaryota</taxon>
        <taxon>Fungi</taxon>
        <taxon>Dikarya</taxon>
        <taxon>Ascomycota</taxon>
        <taxon>Pezizomycotina</taxon>
        <taxon>Eurotiomycetes</taxon>
        <taxon>Chaetothyriomycetidae</taxon>
        <taxon>Chaetothyriales</taxon>
        <taxon>Herpotrichiellaceae</taxon>
        <taxon>Cladophialophora</taxon>
    </lineage>
</organism>
<dbReference type="SUPFAM" id="SSF63829">
    <property type="entry name" value="Calcium-dependent phosphotriesterase"/>
    <property type="match status" value="1"/>
</dbReference>
<feature type="binding site" evidence="2">
    <location>
        <position position="123"/>
    </location>
    <ligand>
        <name>substrate</name>
    </ligand>
</feature>
<dbReference type="STRING" id="569365.A0A0D1ZR32"/>
<sequence length="296" mass="32506">MNFYPPPETIIAKVYCEIPKSLRCVGESTEWLAAAKSKVDDIFLEGPLVDKQGNLYVVDIPFGRVLKISPDGHAECSARWDGEPNGLALLSDGRMGIMLFDPQDNTVVPHLTRRNLERFKGPNDLIVDSKGNIYFTDQGQTGMTDPTGRVYRYSPDKKLDCLVDNGASPNGLVLSPDEEVLYVAMTRANQVWRLPLHDNGTVTKVGVFFQGFGMSGPDGLAVDQEGNLFICMPGLGTVFVVDERGIPLMSIRGEEKKSFITNCTFGGPENKTLFMTSSIDGKILKVDWHCPGARVA</sequence>
<keyword evidence="2" id="KW-0479">Metal-binding</keyword>
<dbReference type="PANTHER" id="PTHR47572:SF5">
    <property type="entry name" value="BLR2277 PROTEIN"/>
    <property type="match status" value="1"/>
</dbReference>
<protein>
    <recommendedName>
        <fullName evidence="3">SMP-30/Gluconolactonase/LRE-like region domain-containing protein</fullName>
    </recommendedName>
</protein>
<reference evidence="4 5" key="1">
    <citation type="submission" date="2015-01" db="EMBL/GenBank/DDBJ databases">
        <title>The Genome Sequence of Cladophialophora immunda CBS83496.</title>
        <authorList>
            <consortium name="The Broad Institute Genomics Platform"/>
            <person name="Cuomo C."/>
            <person name="de Hoog S."/>
            <person name="Gorbushina A."/>
            <person name="Stielow B."/>
            <person name="Teixiera M."/>
            <person name="Abouelleil A."/>
            <person name="Chapman S.B."/>
            <person name="Priest M."/>
            <person name="Young S.K."/>
            <person name="Wortman J."/>
            <person name="Nusbaum C."/>
            <person name="Birren B."/>
        </authorList>
    </citation>
    <scope>NUCLEOTIDE SEQUENCE [LARGE SCALE GENOMIC DNA]</scope>
    <source>
        <strain evidence="4 5">CBS 83496</strain>
    </source>
</reference>
<dbReference type="InterPro" id="IPR013658">
    <property type="entry name" value="SGL"/>
</dbReference>
<accession>A0A0D1ZR32</accession>
<dbReference type="GeneID" id="27345397"/>
<proteinExistence type="predicted"/>
<dbReference type="AlphaFoldDB" id="A0A0D1ZR32"/>
<dbReference type="InterPro" id="IPR011042">
    <property type="entry name" value="6-blade_b-propeller_TolB-like"/>
</dbReference>
<feature type="binding site" evidence="2">
    <location>
        <position position="45"/>
    </location>
    <ligand>
        <name>a divalent metal cation</name>
        <dbReference type="ChEBI" id="CHEBI:60240"/>
    </ligand>
</feature>
<evidence type="ECO:0000313" key="4">
    <source>
        <dbReference type="EMBL" id="KIW30461.1"/>
    </source>
</evidence>
<gene>
    <name evidence="4" type="ORF">PV07_06203</name>
</gene>
<dbReference type="GO" id="GO:0046872">
    <property type="term" value="F:metal ion binding"/>
    <property type="evidence" value="ECO:0007669"/>
    <property type="project" value="UniProtKB-KW"/>
</dbReference>
<dbReference type="HOGENOM" id="CLU_036110_0_1_1"/>
<keyword evidence="5" id="KW-1185">Reference proteome</keyword>
<dbReference type="InterPro" id="IPR005511">
    <property type="entry name" value="SMP-30"/>
</dbReference>
<dbReference type="PRINTS" id="PR01790">
    <property type="entry name" value="SMP30FAMILY"/>
</dbReference>
<dbReference type="InterPro" id="IPR051262">
    <property type="entry name" value="SMP-30/CGR1_Lactonase"/>
</dbReference>
<feature type="domain" description="SMP-30/Gluconolactonase/LRE-like region" evidence="3">
    <location>
        <begin position="45"/>
        <end position="278"/>
    </location>
</feature>
<comment type="cofactor">
    <cofactor evidence="2">
        <name>Zn(2+)</name>
        <dbReference type="ChEBI" id="CHEBI:29105"/>
    </cofactor>
    <text evidence="2">Binds 1 divalent metal cation per subunit.</text>
</comment>
<dbReference type="EMBL" id="KN847042">
    <property type="protein sequence ID" value="KIW30461.1"/>
    <property type="molecule type" value="Genomic_DNA"/>
</dbReference>
<dbReference type="PANTHER" id="PTHR47572">
    <property type="entry name" value="LIPOPROTEIN-RELATED"/>
    <property type="match status" value="1"/>
</dbReference>